<proteinExistence type="predicted"/>
<keyword evidence="3" id="KW-1185">Reference proteome</keyword>
<accession>A0A091DST2</accession>
<dbReference type="AlphaFoldDB" id="A0A091DST2"/>
<feature type="region of interest" description="Disordered" evidence="1">
    <location>
        <begin position="86"/>
        <end position="161"/>
    </location>
</feature>
<feature type="compositionally biased region" description="Basic residues" evidence="1">
    <location>
        <begin position="108"/>
        <end position="129"/>
    </location>
</feature>
<feature type="compositionally biased region" description="Basic and acidic residues" evidence="1">
    <location>
        <begin position="96"/>
        <end position="107"/>
    </location>
</feature>
<dbReference type="Proteomes" id="UP000028990">
    <property type="component" value="Unassembled WGS sequence"/>
</dbReference>
<reference evidence="2 3" key="1">
    <citation type="submission" date="2013-11" db="EMBL/GenBank/DDBJ databases">
        <title>The Damaraland mole rat (Fukomys damarensis) genome and evolution of African mole rats.</title>
        <authorList>
            <person name="Gladyshev V.N."/>
            <person name="Fang X."/>
        </authorList>
    </citation>
    <scope>NUCLEOTIDE SEQUENCE [LARGE SCALE GENOMIC DNA]</scope>
    <source>
        <tissue evidence="2">Liver</tissue>
    </source>
</reference>
<dbReference type="EMBL" id="KN123330">
    <property type="protein sequence ID" value="KFO25851.1"/>
    <property type="molecule type" value="Genomic_DNA"/>
</dbReference>
<feature type="compositionally biased region" description="Basic and acidic residues" evidence="1">
    <location>
        <begin position="130"/>
        <end position="139"/>
    </location>
</feature>
<name>A0A091DST2_FUKDA</name>
<sequence length="161" mass="17378">MGGVRSCLGTTCGPVLILVTLVGLEKNCFLHHSILASGPYTVPSCGAALFVSQVAGDSTAEEGMKPCTEASGRKGVFSRIMEDSEGYMGGKGISRKWNESDHLDKRRSVLTRKKKRWSQGNKRNKKRGQRTHDPCRVDQHTMNPIVKTTGSSAQSTAVSPG</sequence>
<evidence type="ECO:0000313" key="2">
    <source>
        <dbReference type="EMBL" id="KFO25851.1"/>
    </source>
</evidence>
<gene>
    <name evidence="2" type="ORF">H920_12769</name>
</gene>
<evidence type="ECO:0000313" key="3">
    <source>
        <dbReference type="Proteomes" id="UP000028990"/>
    </source>
</evidence>
<evidence type="ECO:0000256" key="1">
    <source>
        <dbReference type="SAM" id="MobiDB-lite"/>
    </source>
</evidence>
<protein>
    <submittedName>
        <fullName evidence="2">Uncharacterized protein</fullName>
    </submittedName>
</protein>
<feature type="compositionally biased region" description="Polar residues" evidence="1">
    <location>
        <begin position="140"/>
        <end position="161"/>
    </location>
</feature>
<organism evidence="2 3">
    <name type="scientific">Fukomys damarensis</name>
    <name type="common">Damaraland mole rat</name>
    <name type="synonym">Cryptomys damarensis</name>
    <dbReference type="NCBI Taxonomy" id="885580"/>
    <lineage>
        <taxon>Eukaryota</taxon>
        <taxon>Metazoa</taxon>
        <taxon>Chordata</taxon>
        <taxon>Craniata</taxon>
        <taxon>Vertebrata</taxon>
        <taxon>Euteleostomi</taxon>
        <taxon>Mammalia</taxon>
        <taxon>Eutheria</taxon>
        <taxon>Euarchontoglires</taxon>
        <taxon>Glires</taxon>
        <taxon>Rodentia</taxon>
        <taxon>Hystricomorpha</taxon>
        <taxon>Bathyergidae</taxon>
        <taxon>Fukomys</taxon>
    </lineage>
</organism>